<dbReference type="Proteomes" id="UP000631114">
    <property type="component" value="Unassembled WGS sequence"/>
</dbReference>
<evidence type="ECO:0000313" key="7">
    <source>
        <dbReference type="Proteomes" id="UP000631114"/>
    </source>
</evidence>
<dbReference type="GO" id="GO:0005737">
    <property type="term" value="C:cytoplasm"/>
    <property type="evidence" value="ECO:0007669"/>
    <property type="project" value="TreeGrafter"/>
</dbReference>
<evidence type="ECO:0000256" key="3">
    <source>
        <dbReference type="ARBA" id="ARBA00023203"/>
    </source>
</evidence>
<dbReference type="GO" id="GO:0016459">
    <property type="term" value="C:myosin complex"/>
    <property type="evidence" value="ECO:0007669"/>
    <property type="project" value="UniProtKB-KW"/>
</dbReference>
<evidence type="ECO:0000256" key="4">
    <source>
        <dbReference type="PROSITE-ProRule" id="PRU00782"/>
    </source>
</evidence>
<dbReference type="InterPro" id="IPR027417">
    <property type="entry name" value="P-loop_NTPase"/>
</dbReference>
<keyword evidence="1" id="KW-0547">Nucleotide-binding</keyword>
<accession>A0A835HJE2</accession>
<proteinExistence type="inferred from homology"/>
<organism evidence="6 7">
    <name type="scientific">Coptis chinensis</name>
    <dbReference type="NCBI Taxonomy" id="261450"/>
    <lineage>
        <taxon>Eukaryota</taxon>
        <taxon>Viridiplantae</taxon>
        <taxon>Streptophyta</taxon>
        <taxon>Embryophyta</taxon>
        <taxon>Tracheophyta</taxon>
        <taxon>Spermatophyta</taxon>
        <taxon>Magnoliopsida</taxon>
        <taxon>Ranunculales</taxon>
        <taxon>Ranunculaceae</taxon>
        <taxon>Coptidoideae</taxon>
        <taxon>Coptis</taxon>
    </lineage>
</organism>
<keyword evidence="3 4" id="KW-0009">Actin-binding</keyword>
<dbReference type="AlphaFoldDB" id="A0A835HJE2"/>
<dbReference type="SUPFAM" id="SSF52540">
    <property type="entry name" value="P-loop containing nucleoside triphosphate hydrolases"/>
    <property type="match status" value="1"/>
</dbReference>
<dbReference type="GO" id="GO:0000146">
    <property type="term" value="F:microfilament motor activity"/>
    <property type="evidence" value="ECO:0007669"/>
    <property type="project" value="TreeGrafter"/>
</dbReference>
<sequence length="126" mass="14195">MESPAGPNGNPWRALARGRKEIEKYKLGNPQSFRYLNQLNCYELVGVSDAHEYLATRRAMDITGITEAEQDSIFKVVAVIHHLGNIKFDKGEESDSSILKDETSNFHLHMTAKLLMYSTGSFIVAY</sequence>
<keyword evidence="4" id="KW-0505">Motor protein</keyword>
<gene>
    <name evidence="6" type="ORF">IFM89_023458</name>
</gene>
<keyword evidence="7" id="KW-1185">Reference proteome</keyword>
<keyword evidence="2" id="KW-0067">ATP-binding</keyword>
<dbReference type="Pfam" id="PF00063">
    <property type="entry name" value="Myosin_head"/>
    <property type="match status" value="1"/>
</dbReference>
<dbReference type="PANTHER" id="PTHR13140:SF792">
    <property type="entry name" value="MYOSIN-9"/>
    <property type="match status" value="1"/>
</dbReference>
<comment type="caution">
    <text evidence="6">The sequence shown here is derived from an EMBL/GenBank/DDBJ whole genome shotgun (WGS) entry which is preliminary data.</text>
</comment>
<dbReference type="InterPro" id="IPR001609">
    <property type="entry name" value="Myosin_head_motor_dom-like"/>
</dbReference>
<evidence type="ECO:0000259" key="5">
    <source>
        <dbReference type="PROSITE" id="PS51456"/>
    </source>
</evidence>
<keyword evidence="4" id="KW-0518">Myosin</keyword>
<protein>
    <recommendedName>
        <fullName evidence="5">Myosin motor domain-containing protein</fullName>
    </recommendedName>
</protein>
<dbReference type="GO" id="GO:0016020">
    <property type="term" value="C:membrane"/>
    <property type="evidence" value="ECO:0007669"/>
    <property type="project" value="TreeGrafter"/>
</dbReference>
<comment type="similarity">
    <text evidence="4">Belongs to the TRAFAC class myosin-kinesin ATPase superfamily. Myosin family.</text>
</comment>
<reference evidence="6 7" key="1">
    <citation type="submission" date="2020-10" db="EMBL/GenBank/DDBJ databases">
        <title>The Coptis chinensis genome and diversification of protoberbering-type alkaloids.</title>
        <authorList>
            <person name="Wang B."/>
            <person name="Shu S."/>
            <person name="Song C."/>
            <person name="Liu Y."/>
        </authorList>
    </citation>
    <scope>NUCLEOTIDE SEQUENCE [LARGE SCALE GENOMIC DNA]</scope>
    <source>
        <strain evidence="6">HL-2020</strain>
        <tissue evidence="6">Leaf</tissue>
    </source>
</reference>
<dbReference type="Gene3D" id="1.20.120.720">
    <property type="entry name" value="Myosin VI head, motor domain, U50 subdomain"/>
    <property type="match status" value="1"/>
</dbReference>
<dbReference type="Gene3D" id="1.10.10.820">
    <property type="match status" value="1"/>
</dbReference>
<dbReference type="GO" id="GO:0005524">
    <property type="term" value="F:ATP binding"/>
    <property type="evidence" value="ECO:0007669"/>
    <property type="project" value="UniProtKB-KW"/>
</dbReference>
<comment type="caution">
    <text evidence="4">Lacks conserved residue(s) required for the propagation of feature annotation.</text>
</comment>
<dbReference type="OrthoDB" id="1748422at2759"/>
<dbReference type="EMBL" id="JADFTS010000007">
    <property type="protein sequence ID" value="KAF9597973.1"/>
    <property type="molecule type" value="Genomic_DNA"/>
</dbReference>
<dbReference type="PROSITE" id="PS51456">
    <property type="entry name" value="MYOSIN_MOTOR"/>
    <property type="match status" value="1"/>
</dbReference>
<dbReference type="GO" id="GO:0007015">
    <property type="term" value="P:actin filament organization"/>
    <property type="evidence" value="ECO:0007669"/>
    <property type="project" value="TreeGrafter"/>
</dbReference>
<feature type="domain" description="Myosin motor" evidence="5">
    <location>
        <begin position="1"/>
        <end position="126"/>
    </location>
</feature>
<name>A0A835HJE2_9MAGN</name>
<evidence type="ECO:0000256" key="2">
    <source>
        <dbReference type="ARBA" id="ARBA00022840"/>
    </source>
</evidence>
<dbReference type="GO" id="GO:0051015">
    <property type="term" value="F:actin filament binding"/>
    <property type="evidence" value="ECO:0007669"/>
    <property type="project" value="TreeGrafter"/>
</dbReference>
<dbReference type="PANTHER" id="PTHR13140">
    <property type="entry name" value="MYOSIN"/>
    <property type="match status" value="1"/>
</dbReference>
<evidence type="ECO:0000313" key="6">
    <source>
        <dbReference type="EMBL" id="KAF9597973.1"/>
    </source>
</evidence>
<evidence type="ECO:0000256" key="1">
    <source>
        <dbReference type="ARBA" id="ARBA00022741"/>
    </source>
</evidence>